<dbReference type="InterPro" id="IPR020948">
    <property type="entry name" value="P_starv_induced_PsiE-like"/>
</dbReference>
<dbReference type="RefSeq" id="WP_221765148.1">
    <property type="nucleotide sequence ID" value="NZ_AP024110.1"/>
</dbReference>
<evidence type="ECO:0000313" key="8">
    <source>
        <dbReference type="Proteomes" id="UP000826722"/>
    </source>
</evidence>
<dbReference type="Proteomes" id="UP000826722">
    <property type="component" value="Chromosome"/>
</dbReference>
<reference evidence="7" key="1">
    <citation type="journal article" date="2021" name="Arch. Microbiol.">
        <title>Methyloradius palustris gen. nov., sp. nov., a methanol-oxidizing bacterium isolated from snow.</title>
        <authorList>
            <person name="Miyadera T."/>
            <person name="Kojima H."/>
            <person name="Fukui M."/>
        </authorList>
    </citation>
    <scope>NUCLEOTIDE SEQUENCE</scope>
    <source>
        <strain evidence="7">Zm11</strain>
    </source>
</reference>
<evidence type="ECO:0000256" key="4">
    <source>
        <dbReference type="ARBA" id="ARBA00022989"/>
    </source>
</evidence>
<gene>
    <name evidence="7" type="ORF">ZMTM_09010</name>
</gene>
<protein>
    <recommendedName>
        <fullName evidence="9">Phosphate-starvation-inducible E</fullName>
    </recommendedName>
</protein>
<comment type="subcellular location">
    <subcellularLocation>
        <location evidence="1">Cell membrane</location>
        <topology evidence="1">Multi-pass membrane protein</topology>
    </subcellularLocation>
</comment>
<keyword evidence="2" id="KW-1003">Cell membrane</keyword>
<feature type="transmembrane region" description="Helical" evidence="6">
    <location>
        <begin position="126"/>
        <end position="143"/>
    </location>
</feature>
<evidence type="ECO:0000256" key="5">
    <source>
        <dbReference type="ARBA" id="ARBA00023136"/>
    </source>
</evidence>
<sequence>MQNKTDIPRELYFINRYAVKAMVWLNGFAHILIGLALAIAVLMFTWLFFVDVREAASAHNLVHGFLNALGTLMLLWSISALITAEIRYLRGSNLEVEAFIEVAMIVILRKLIVMPVEDGVLIPSDVAFWVGAGLMLGIMYFIVRWSNNLKSKADDKDNEQLVSEDTQLHA</sequence>
<keyword evidence="3 6" id="KW-0812">Transmembrane</keyword>
<feature type="transmembrane region" description="Helical" evidence="6">
    <location>
        <begin position="96"/>
        <end position="114"/>
    </location>
</feature>
<feature type="transmembrane region" description="Helical" evidence="6">
    <location>
        <begin position="61"/>
        <end position="84"/>
    </location>
</feature>
<keyword evidence="8" id="KW-1185">Reference proteome</keyword>
<evidence type="ECO:0000256" key="1">
    <source>
        <dbReference type="ARBA" id="ARBA00004651"/>
    </source>
</evidence>
<evidence type="ECO:0000256" key="2">
    <source>
        <dbReference type="ARBA" id="ARBA00022475"/>
    </source>
</evidence>
<proteinExistence type="predicted"/>
<dbReference type="GO" id="GO:0005886">
    <property type="term" value="C:plasma membrane"/>
    <property type="evidence" value="ECO:0007669"/>
    <property type="project" value="UniProtKB-SubCell"/>
</dbReference>
<dbReference type="Pfam" id="PF06146">
    <property type="entry name" value="PsiE"/>
    <property type="match status" value="1"/>
</dbReference>
<evidence type="ECO:0008006" key="9">
    <source>
        <dbReference type="Google" id="ProtNLM"/>
    </source>
</evidence>
<evidence type="ECO:0000313" key="7">
    <source>
        <dbReference type="EMBL" id="BCM24642.1"/>
    </source>
</evidence>
<keyword evidence="5 6" id="KW-0472">Membrane</keyword>
<dbReference type="AlphaFoldDB" id="A0A8D5JYF3"/>
<keyword evidence="4 6" id="KW-1133">Transmembrane helix</keyword>
<accession>A0A8D5JYF3</accession>
<organism evidence="7 8">
    <name type="scientific">Methyloradius palustris</name>
    <dbReference type="NCBI Taxonomy" id="2778876"/>
    <lineage>
        <taxon>Bacteria</taxon>
        <taxon>Pseudomonadati</taxon>
        <taxon>Pseudomonadota</taxon>
        <taxon>Betaproteobacteria</taxon>
        <taxon>Nitrosomonadales</taxon>
        <taxon>Methylophilaceae</taxon>
        <taxon>Methyloradius</taxon>
    </lineage>
</organism>
<evidence type="ECO:0000256" key="3">
    <source>
        <dbReference type="ARBA" id="ARBA00022692"/>
    </source>
</evidence>
<feature type="transmembrane region" description="Helical" evidence="6">
    <location>
        <begin position="21"/>
        <end position="49"/>
    </location>
</feature>
<dbReference type="KEGG" id="mpau:ZMTM_09010"/>
<dbReference type="EMBL" id="AP024110">
    <property type="protein sequence ID" value="BCM24642.1"/>
    <property type="molecule type" value="Genomic_DNA"/>
</dbReference>
<evidence type="ECO:0000256" key="6">
    <source>
        <dbReference type="SAM" id="Phobius"/>
    </source>
</evidence>
<name>A0A8D5JYF3_9PROT</name>